<dbReference type="InterPro" id="IPR014731">
    <property type="entry name" value="ETF_asu_C"/>
</dbReference>
<dbReference type="GO" id="GO:0050660">
    <property type="term" value="F:flavin adenine dinucleotide binding"/>
    <property type="evidence" value="ECO:0007669"/>
    <property type="project" value="InterPro"/>
</dbReference>
<dbReference type="InterPro" id="IPR029035">
    <property type="entry name" value="DHS-like_NAD/FAD-binding_dom"/>
</dbReference>
<dbReference type="SUPFAM" id="SSF52402">
    <property type="entry name" value="Adenine nucleotide alpha hydrolases-like"/>
    <property type="match status" value="1"/>
</dbReference>
<feature type="domain" description="HTH cro/C1-type" evidence="2">
    <location>
        <begin position="371"/>
        <end position="425"/>
    </location>
</feature>
<name>A0A8J6N3I1_9DELT</name>
<dbReference type="Proteomes" id="UP000650524">
    <property type="component" value="Unassembled WGS sequence"/>
</dbReference>
<dbReference type="GO" id="GO:0003677">
    <property type="term" value="F:DNA binding"/>
    <property type="evidence" value="ECO:0007669"/>
    <property type="project" value="InterPro"/>
</dbReference>
<dbReference type="CDD" id="cd02209">
    <property type="entry name" value="cupin_XRE_C"/>
    <property type="match status" value="1"/>
</dbReference>
<dbReference type="PANTHER" id="PTHR43153">
    <property type="entry name" value="ELECTRON TRANSFER FLAVOPROTEIN ALPHA"/>
    <property type="match status" value="1"/>
</dbReference>
<dbReference type="Pfam" id="PF00766">
    <property type="entry name" value="ETF_alpha"/>
    <property type="match status" value="1"/>
</dbReference>
<dbReference type="Pfam" id="PF01381">
    <property type="entry name" value="HTH_3"/>
    <property type="match status" value="1"/>
</dbReference>
<dbReference type="InterPro" id="IPR001387">
    <property type="entry name" value="Cro/C1-type_HTH"/>
</dbReference>
<dbReference type="InterPro" id="IPR010982">
    <property type="entry name" value="Lambda_DNA-bd_dom_sf"/>
</dbReference>
<evidence type="ECO:0000256" key="1">
    <source>
        <dbReference type="ARBA" id="ARBA00005817"/>
    </source>
</evidence>
<dbReference type="PROSITE" id="PS50943">
    <property type="entry name" value="HTH_CROC1"/>
    <property type="match status" value="1"/>
</dbReference>
<dbReference type="EMBL" id="JACNJD010000382">
    <property type="protein sequence ID" value="MBC8179401.1"/>
    <property type="molecule type" value="Genomic_DNA"/>
</dbReference>
<accession>A0A8J6N3I1</accession>
<evidence type="ECO:0000259" key="2">
    <source>
        <dbReference type="PROSITE" id="PS50943"/>
    </source>
</evidence>
<dbReference type="Pfam" id="PF07883">
    <property type="entry name" value="Cupin_2"/>
    <property type="match status" value="1"/>
</dbReference>
<dbReference type="InterPro" id="IPR011051">
    <property type="entry name" value="RmlC_Cupin_sf"/>
</dbReference>
<gene>
    <name evidence="3" type="ORF">H8E19_18505</name>
</gene>
<dbReference type="SMART" id="SM00893">
    <property type="entry name" value="ETF"/>
    <property type="match status" value="1"/>
</dbReference>
<dbReference type="InterPro" id="IPR014730">
    <property type="entry name" value="ETF_a/b_N"/>
</dbReference>
<evidence type="ECO:0000313" key="4">
    <source>
        <dbReference type="Proteomes" id="UP000650524"/>
    </source>
</evidence>
<protein>
    <submittedName>
        <fullName evidence="3">Cupin domain-containing protein</fullName>
    </submittedName>
</protein>
<dbReference type="GO" id="GO:0009055">
    <property type="term" value="F:electron transfer activity"/>
    <property type="evidence" value="ECO:0007669"/>
    <property type="project" value="InterPro"/>
</dbReference>
<dbReference type="SUPFAM" id="SSF52467">
    <property type="entry name" value="DHS-like NAD/FAD-binding domain"/>
    <property type="match status" value="1"/>
</dbReference>
<dbReference type="SUPFAM" id="SSF51182">
    <property type="entry name" value="RmlC-like cupins"/>
    <property type="match status" value="1"/>
</dbReference>
<dbReference type="AlphaFoldDB" id="A0A8J6N3I1"/>
<dbReference type="Gene3D" id="1.10.260.40">
    <property type="entry name" value="lambda repressor-like DNA-binding domains"/>
    <property type="match status" value="1"/>
</dbReference>
<dbReference type="CDD" id="cd00093">
    <property type="entry name" value="HTH_XRE"/>
    <property type="match status" value="1"/>
</dbReference>
<dbReference type="Pfam" id="PF01012">
    <property type="entry name" value="ETF"/>
    <property type="match status" value="1"/>
</dbReference>
<dbReference type="InterPro" id="IPR013096">
    <property type="entry name" value="Cupin_2"/>
</dbReference>
<dbReference type="InterPro" id="IPR014710">
    <property type="entry name" value="RmlC-like_jellyroll"/>
</dbReference>
<dbReference type="Gene3D" id="3.40.50.1220">
    <property type="entry name" value="TPP-binding domain"/>
    <property type="match status" value="1"/>
</dbReference>
<organism evidence="3 4">
    <name type="scientific">Candidatus Desulfacyla euxinica</name>
    <dbReference type="NCBI Taxonomy" id="2841693"/>
    <lineage>
        <taxon>Bacteria</taxon>
        <taxon>Deltaproteobacteria</taxon>
        <taxon>Candidatus Desulfacyla</taxon>
    </lineage>
</organism>
<dbReference type="InterPro" id="IPR014729">
    <property type="entry name" value="Rossmann-like_a/b/a_fold"/>
</dbReference>
<dbReference type="Gene3D" id="3.40.50.620">
    <property type="entry name" value="HUPs"/>
    <property type="match status" value="1"/>
</dbReference>
<dbReference type="Gene3D" id="2.60.120.10">
    <property type="entry name" value="Jelly Rolls"/>
    <property type="match status" value="1"/>
</dbReference>
<comment type="similarity">
    <text evidence="1">Belongs to the ETF alpha-subunit/FixB family.</text>
</comment>
<evidence type="ECO:0000313" key="3">
    <source>
        <dbReference type="EMBL" id="MBC8179401.1"/>
    </source>
</evidence>
<dbReference type="PANTHER" id="PTHR43153:SF1">
    <property type="entry name" value="ELECTRON TRANSFER FLAVOPROTEIN SUBUNIT ALPHA, MITOCHONDRIAL"/>
    <property type="match status" value="1"/>
</dbReference>
<dbReference type="GO" id="GO:0033539">
    <property type="term" value="P:fatty acid beta-oxidation using acyl-CoA dehydrogenase"/>
    <property type="evidence" value="ECO:0007669"/>
    <property type="project" value="TreeGrafter"/>
</dbReference>
<reference evidence="3 4" key="1">
    <citation type="submission" date="2020-08" db="EMBL/GenBank/DDBJ databases">
        <title>Bridging the membrane lipid divide: bacteria of the FCB group superphylum have the potential to synthesize archaeal ether lipids.</title>
        <authorList>
            <person name="Villanueva L."/>
            <person name="Von Meijenfeldt F.A.B."/>
            <person name="Westbye A.B."/>
            <person name="Yadav S."/>
            <person name="Hopmans E.C."/>
            <person name="Dutilh B.E."/>
            <person name="Sinninghe Damste J.S."/>
        </authorList>
    </citation>
    <scope>NUCLEOTIDE SEQUENCE [LARGE SCALE GENOMIC DNA]</scope>
    <source>
        <strain evidence="3">NIOZ-UU27</strain>
    </source>
</reference>
<sequence>MDDATTKDIWVFGDLRNEKLSGFSLNVLAKARELSRTVGGKTAVVIFGPSDDEQEEISTQSSHIPVRIAEKEYVAHGADQVYVIENRDVIMPGSEIYARSLADLVRERLPMLVLFALTDFGREMAAMTARISNAGLIADCVDLRIEENGIKGVCPAWGGEIVAEIGFSDYHGTGFATVQPNVFSPVEVPGQPGDIERIQSKHVDEIRGLKLLDRSPEPAERRMLEDATVVVVGGAGLGSSDGFGMVRELAGALGGEVGATRPPVLQHWVEEERMIGQTGKTVKPDLLFSIGTSGAMQYTAGIMKSKTIVAINRDPNASIFEVADLGIVADAKTFMPLLTARAKQTVMRKLADVLTDDKVVQTGEDGFGAKIEKLRKGQGWSRESLAEATGQTPEFIARVESNDISPPVSFLVRLAGALSIDPGTFLHKEEQAAIRDQRAKAFIKRTRSYSYQTLTPEAENSHLRAFMVTIESHHAHKPVEYKHEGEEFIFVMNGDLEFTLGGRPRVLKKGESIHFNSDIPHKLKSLSNEPTRCLVMLYTL</sequence>
<dbReference type="InterPro" id="IPR001308">
    <property type="entry name" value="ETF_a/FixB"/>
</dbReference>
<dbReference type="SUPFAM" id="SSF47413">
    <property type="entry name" value="lambda repressor-like DNA-binding domains"/>
    <property type="match status" value="1"/>
</dbReference>
<dbReference type="SMART" id="SM00530">
    <property type="entry name" value="HTH_XRE"/>
    <property type="match status" value="1"/>
</dbReference>
<proteinExistence type="inferred from homology"/>
<comment type="caution">
    <text evidence="3">The sequence shown here is derived from an EMBL/GenBank/DDBJ whole genome shotgun (WGS) entry which is preliminary data.</text>
</comment>